<accession>A0A1F5NTJ7</accession>
<comment type="caution">
    <text evidence="2">The sequence shown here is derived from an EMBL/GenBank/DDBJ whole genome shotgun (WGS) entry which is preliminary data.</text>
</comment>
<sequence>MNPILTRGLFMVKFNWNIKKTIVQNMFQSRTVIKLLMKQATKRAIKQRTFNLTKEILVWLLTIPGGLAHAFLDYPQSYLGRHYSERQKGQITLRQINRSLRELEKQRLIRKKQYRQRLGYEVTDLGKAKSLKWRYKQQTRQARRDGLSTIVIFDIPEVKRRARNFLRRFLRNNDFMQLQKSVFIGRFYLLKEFDDLLDELNIKGHVSVLEGRAPHIER</sequence>
<name>A0A1F5NTJ7_9BACT</name>
<evidence type="ECO:0000313" key="3">
    <source>
        <dbReference type="Proteomes" id="UP000178892"/>
    </source>
</evidence>
<dbReference type="InterPro" id="IPR048846">
    <property type="entry name" value="PaaX-like_central"/>
</dbReference>
<organism evidence="2 3">
    <name type="scientific">Candidatus Doudnabacteria bacterium RIFCSPHIGHO2_01_FULL_46_24</name>
    <dbReference type="NCBI Taxonomy" id="1817825"/>
    <lineage>
        <taxon>Bacteria</taxon>
        <taxon>Candidatus Doudnaibacteriota</taxon>
    </lineage>
</organism>
<dbReference type="InterPro" id="IPR036390">
    <property type="entry name" value="WH_DNA-bd_sf"/>
</dbReference>
<feature type="domain" description="Transcriptional repressor PaaX-like central Cas2-like" evidence="1">
    <location>
        <begin position="145"/>
        <end position="214"/>
    </location>
</feature>
<proteinExistence type="predicted"/>
<dbReference type="Proteomes" id="UP000178892">
    <property type="component" value="Unassembled WGS sequence"/>
</dbReference>
<gene>
    <name evidence="2" type="ORF">A2720_00370</name>
</gene>
<dbReference type="AlphaFoldDB" id="A0A1F5NTJ7"/>
<dbReference type="EMBL" id="MFEL01000014">
    <property type="protein sequence ID" value="OGE80904.1"/>
    <property type="molecule type" value="Genomic_DNA"/>
</dbReference>
<dbReference type="SUPFAM" id="SSF143430">
    <property type="entry name" value="TTP0101/SSO1404-like"/>
    <property type="match status" value="1"/>
</dbReference>
<dbReference type="SUPFAM" id="SSF46785">
    <property type="entry name" value="Winged helix' DNA-binding domain"/>
    <property type="match status" value="1"/>
</dbReference>
<dbReference type="Pfam" id="PF20803">
    <property type="entry name" value="PaaX_M"/>
    <property type="match status" value="1"/>
</dbReference>
<evidence type="ECO:0000313" key="2">
    <source>
        <dbReference type="EMBL" id="OGE80904.1"/>
    </source>
</evidence>
<reference evidence="2 3" key="1">
    <citation type="journal article" date="2016" name="Nat. Commun.">
        <title>Thousands of microbial genomes shed light on interconnected biogeochemical processes in an aquifer system.</title>
        <authorList>
            <person name="Anantharaman K."/>
            <person name="Brown C.T."/>
            <person name="Hug L.A."/>
            <person name="Sharon I."/>
            <person name="Castelle C.J."/>
            <person name="Probst A.J."/>
            <person name="Thomas B.C."/>
            <person name="Singh A."/>
            <person name="Wilkins M.J."/>
            <person name="Karaoz U."/>
            <person name="Brodie E.L."/>
            <person name="Williams K.H."/>
            <person name="Hubbard S.S."/>
            <person name="Banfield J.F."/>
        </authorList>
    </citation>
    <scope>NUCLEOTIDE SEQUENCE [LARGE SCALE GENOMIC DNA]</scope>
</reference>
<evidence type="ECO:0000259" key="1">
    <source>
        <dbReference type="Pfam" id="PF20803"/>
    </source>
</evidence>
<protein>
    <recommendedName>
        <fullName evidence="1">Transcriptional repressor PaaX-like central Cas2-like domain-containing protein</fullName>
    </recommendedName>
</protein>